<reference evidence="14 15" key="1">
    <citation type="submission" date="2019-04" db="EMBL/GenBank/DDBJ databases">
        <authorList>
            <person name="Yang Y."/>
            <person name="Wei D."/>
        </authorList>
    </citation>
    <scope>NUCLEOTIDE SEQUENCE [LARGE SCALE GENOMIC DNA]</scope>
    <source>
        <strain evidence="14 15">L-1-4w-11</strain>
    </source>
</reference>
<name>A0A4U1L8I3_9SPHN</name>
<dbReference type="InterPro" id="IPR037066">
    <property type="entry name" value="Plug_dom_sf"/>
</dbReference>
<evidence type="ECO:0000256" key="5">
    <source>
        <dbReference type="ARBA" id="ARBA00023077"/>
    </source>
</evidence>
<evidence type="ECO:0000313" key="14">
    <source>
        <dbReference type="EMBL" id="TKD52803.1"/>
    </source>
</evidence>
<dbReference type="Pfam" id="PF00593">
    <property type="entry name" value="TonB_dep_Rec_b-barrel"/>
    <property type="match status" value="1"/>
</dbReference>
<dbReference type="AlphaFoldDB" id="A0A4U1L8I3"/>
<feature type="region of interest" description="Disordered" evidence="10">
    <location>
        <begin position="32"/>
        <end position="62"/>
    </location>
</feature>
<feature type="signal peptide" evidence="11">
    <location>
        <begin position="1"/>
        <end position="30"/>
    </location>
</feature>
<dbReference type="OrthoDB" id="7051241at2"/>
<dbReference type="PROSITE" id="PS52016">
    <property type="entry name" value="TONB_DEPENDENT_REC_3"/>
    <property type="match status" value="1"/>
</dbReference>
<evidence type="ECO:0000256" key="3">
    <source>
        <dbReference type="ARBA" id="ARBA00022452"/>
    </source>
</evidence>
<proteinExistence type="inferred from homology"/>
<evidence type="ECO:0000256" key="2">
    <source>
        <dbReference type="ARBA" id="ARBA00022448"/>
    </source>
</evidence>
<dbReference type="PANTHER" id="PTHR47234:SF2">
    <property type="entry name" value="TONB-DEPENDENT RECEPTOR"/>
    <property type="match status" value="1"/>
</dbReference>
<keyword evidence="4 8" id="KW-0812">Transmembrane</keyword>
<evidence type="ECO:0000313" key="15">
    <source>
        <dbReference type="Proteomes" id="UP000309138"/>
    </source>
</evidence>
<evidence type="ECO:0000256" key="10">
    <source>
        <dbReference type="SAM" id="MobiDB-lite"/>
    </source>
</evidence>
<dbReference type="Gene3D" id="2.170.130.10">
    <property type="entry name" value="TonB-dependent receptor, plug domain"/>
    <property type="match status" value="1"/>
</dbReference>
<feature type="chain" id="PRO_5020254037" evidence="11">
    <location>
        <begin position="31"/>
        <end position="977"/>
    </location>
</feature>
<dbReference type="Gene3D" id="2.40.170.20">
    <property type="entry name" value="TonB-dependent receptor, beta-barrel domain"/>
    <property type="match status" value="1"/>
</dbReference>
<keyword evidence="5 9" id="KW-0798">TonB box</keyword>
<keyword evidence="7 8" id="KW-0998">Cell outer membrane</keyword>
<dbReference type="InterPro" id="IPR012910">
    <property type="entry name" value="Plug_dom"/>
</dbReference>
<feature type="domain" description="TonB-dependent receptor-like beta-barrel" evidence="12">
    <location>
        <begin position="418"/>
        <end position="942"/>
    </location>
</feature>
<evidence type="ECO:0000259" key="12">
    <source>
        <dbReference type="Pfam" id="PF00593"/>
    </source>
</evidence>
<evidence type="ECO:0000256" key="4">
    <source>
        <dbReference type="ARBA" id="ARBA00022692"/>
    </source>
</evidence>
<keyword evidence="15" id="KW-1185">Reference proteome</keyword>
<evidence type="ECO:0000259" key="13">
    <source>
        <dbReference type="Pfam" id="PF07715"/>
    </source>
</evidence>
<evidence type="ECO:0000256" key="6">
    <source>
        <dbReference type="ARBA" id="ARBA00023136"/>
    </source>
</evidence>
<dbReference type="GO" id="GO:0009279">
    <property type="term" value="C:cell outer membrane"/>
    <property type="evidence" value="ECO:0007669"/>
    <property type="project" value="UniProtKB-SubCell"/>
</dbReference>
<evidence type="ECO:0000256" key="1">
    <source>
        <dbReference type="ARBA" id="ARBA00004571"/>
    </source>
</evidence>
<keyword evidence="6 8" id="KW-0472">Membrane</keyword>
<dbReference type="Proteomes" id="UP000309138">
    <property type="component" value="Unassembled WGS sequence"/>
</dbReference>
<sequence length="977" mass="103306">MMIDFAWTRGRVGTSLIALAATIAATPAAAQDTGAAQPSAPLNATPVEERAAEQQADDAVPPSQEIVVTGSRLGANFTAPTPVTSISSERLDALSVNNVGEALNQLPSFRASSGPAQQANLGGNIGARLLDLRGLDPQRTLVLVDGRRFVPSTSQGSVDTNLIPSSLIRTIDVVTGGASAAYGSDAIAGVVNFVLDRRKEGLDGEIAAGVSERGDDGNFFASLSGGFGIGDRIHIVGAVEYEKLEGLGTCNTRSWCANQTLILGNTPPGTGGLPANLIVPGVNTSTMTPGGLINRSYNAAGQVIGTTATDPLRGTKFLADGTPGAFQYGTLVGPLFMLGGEGLGRNGFVSRLRLKAPLERVSAYGALTAELTDNVTLTTDLSYGKVTGTVDAAIFRDFNASLMGRIRRDNPFIPAGVAAAMDANGVNSFILGRAYFDLGPAIGVSDTETYRGVVGLEARLNENWTVEGFYQYGRTIFEQRSTNSVILSRLPRAIDAVRNGAGQIVCRVNADASTTNDDPACVPFNPFGENNYSAASAAYITGNGLQRTESDQHVAALDVRGSLFALPAGAVTVAVGAEYRRDAIVGTADPISVANGFYTLNGSALSGAVEVREAYGEIAVPVLAESALGHLLDLNGAIRRTDYSTTGAVTTWKVGAVYEPVDGIRLRATRSRDIRAPNLFELFGPRTRRSIGLSDPQLGGLQTNPFVTSGSNPNLSVEKADSWTAGVVLTPRGGFLGRFRVSADYYNIEVDDAIGLLGAQTLVNRCFEGVTAFCNQITRDEFGQISDIQDVYLNSNALRTSGFDIEMQYRQRLGRMGDLNAQIIANITQELTTVDSAGAVDRAGQTGLRTGTIPGVPDYVIDGVITWTIDNFQLTGHGRYIPEGIYWTNFVGPNDPGYSITSPNSVDDNSVPSRFYLDFTARLNVDTADGRRFQLFGTVNNVLDRDPPSLPGPFGGTNQILFDPVGRAFKMGARFHL</sequence>
<keyword evidence="11" id="KW-0732">Signal</keyword>
<evidence type="ECO:0000256" key="9">
    <source>
        <dbReference type="RuleBase" id="RU003357"/>
    </source>
</evidence>
<accession>A0A4U1L8I3</accession>
<feature type="domain" description="TonB-dependent receptor plug" evidence="13">
    <location>
        <begin position="78"/>
        <end position="190"/>
    </location>
</feature>
<comment type="similarity">
    <text evidence="8 9">Belongs to the TonB-dependent receptor family.</text>
</comment>
<keyword evidence="14" id="KW-0675">Receptor</keyword>
<gene>
    <name evidence="14" type="ORF">FBR43_00085</name>
</gene>
<evidence type="ECO:0000256" key="7">
    <source>
        <dbReference type="ARBA" id="ARBA00023237"/>
    </source>
</evidence>
<comment type="subcellular location">
    <subcellularLocation>
        <location evidence="1 8">Cell outer membrane</location>
        <topology evidence="1 8">Multi-pass membrane protein</topology>
    </subcellularLocation>
</comment>
<dbReference type="InterPro" id="IPR039426">
    <property type="entry name" value="TonB-dep_rcpt-like"/>
</dbReference>
<dbReference type="EMBL" id="SWKR01000001">
    <property type="protein sequence ID" value="TKD52803.1"/>
    <property type="molecule type" value="Genomic_DNA"/>
</dbReference>
<keyword evidence="2 8" id="KW-0813">Transport</keyword>
<dbReference type="InterPro" id="IPR000531">
    <property type="entry name" value="Beta-barrel_TonB"/>
</dbReference>
<dbReference type="PANTHER" id="PTHR47234">
    <property type="match status" value="1"/>
</dbReference>
<comment type="caution">
    <text evidence="14">The sequence shown here is derived from an EMBL/GenBank/DDBJ whole genome shotgun (WGS) entry which is preliminary data.</text>
</comment>
<dbReference type="SUPFAM" id="SSF56935">
    <property type="entry name" value="Porins"/>
    <property type="match status" value="1"/>
</dbReference>
<organism evidence="14 15">
    <name type="scientific">Sphingomonas baiyangensis</name>
    <dbReference type="NCBI Taxonomy" id="2572576"/>
    <lineage>
        <taxon>Bacteria</taxon>
        <taxon>Pseudomonadati</taxon>
        <taxon>Pseudomonadota</taxon>
        <taxon>Alphaproteobacteria</taxon>
        <taxon>Sphingomonadales</taxon>
        <taxon>Sphingomonadaceae</taxon>
        <taxon>Sphingomonas</taxon>
    </lineage>
</organism>
<evidence type="ECO:0000256" key="11">
    <source>
        <dbReference type="SAM" id="SignalP"/>
    </source>
</evidence>
<keyword evidence="3 8" id="KW-1134">Transmembrane beta strand</keyword>
<protein>
    <submittedName>
        <fullName evidence="14">TonB-dependent receptor</fullName>
    </submittedName>
</protein>
<evidence type="ECO:0000256" key="8">
    <source>
        <dbReference type="PROSITE-ProRule" id="PRU01360"/>
    </source>
</evidence>
<dbReference type="Pfam" id="PF07715">
    <property type="entry name" value="Plug"/>
    <property type="match status" value="1"/>
</dbReference>
<dbReference type="InterPro" id="IPR036942">
    <property type="entry name" value="Beta-barrel_TonB_sf"/>
</dbReference>